<dbReference type="Gene3D" id="1.10.10.60">
    <property type="entry name" value="Homeodomain-like"/>
    <property type="match status" value="1"/>
</dbReference>
<keyword evidence="4" id="KW-0238">DNA-binding</keyword>
<dbReference type="Gene3D" id="3.40.50.300">
    <property type="entry name" value="P-loop containing nucleotide triphosphate hydrolases"/>
    <property type="match status" value="1"/>
</dbReference>
<keyword evidence="2" id="KW-0067">ATP-binding</keyword>
<proteinExistence type="predicted"/>
<dbReference type="GO" id="GO:0043565">
    <property type="term" value="F:sequence-specific DNA binding"/>
    <property type="evidence" value="ECO:0007669"/>
    <property type="project" value="InterPro"/>
</dbReference>
<dbReference type="Pfam" id="PF25601">
    <property type="entry name" value="AAA_lid_14"/>
    <property type="match status" value="1"/>
</dbReference>
<dbReference type="SMART" id="SM00382">
    <property type="entry name" value="AAA"/>
    <property type="match status" value="1"/>
</dbReference>
<dbReference type="InterPro" id="IPR003593">
    <property type="entry name" value="AAA+_ATPase"/>
</dbReference>
<dbReference type="Pfam" id="PF13433">
    <property type="entry name" value="Peripla_BP_5"/>
    <property type="match status" value="1"/>
</dbReference>
<dbReference type="GO" id="GO:0005524">
    <property type="term" value="F:ATP binding"/>
    <property type="evidence" value="ECO:0007669"/>
    <property type="project" value="UniProtKB-KW"/>
</dbReference>
<dbReference type="Pfam" id="PF02954">
    <property type="entry name" value="HTH_8"/>
    <property type="match status" value="1"/>
</dbReference>
<organism evidence="8 9">
    <name type="scientific">Brevibacillus fluminis</name>
    <dbReference type="NCBI Taxonomy" id="511487"/>
    <lineage>
        <taxon>Bacteria</taxon>
        <taxon>Bacillati</taxon>
        <taxon>Bacillota</taxon>
        <taxon>Bacilli</taxon>
        <taxon>Bacillales</taxon>
        <taxon>Paenibacillaceae</taxon>
        <taxon>Brevibacillus</taxon>
    </lineage>
</organism>
<dbReference type="SUPFAM" id="SSF53822">
    <property type="entry name" value="Periplasmic binding protein-like I"/>
    <property type="match status" value="1"/>
</dbReference>
<dbReference type="InterPro" id="IPR002078">
    <property type="entry name" value="Sigma_54_int"/>
</dbReference>
<evidence type="ECO:0000313" key="9">
    <source>
        <dbReference type="Proteomes" id="UP000271031"/>
    </source>
</evidence>
<dbReference type="Gene3D" id="1.10.8.60">
    <property type="match status" value="1"/>
</dbReference>
<dbReference type="Gene3D" id="3.40.50.2300">
    <property type="match status" value="1"/>
</dbReference>
<dbReference type="SUPFAM" id="SSF46689">
    <property type="entry name" value="Homeodomain-like"/>
    <property type="match status" value="1"/>
</dbReference>
<evidence type="ECO:0000256" key="5">
    <source>
        <dbReference type="ARBA" id="ARBA00023163"/>
    </source>
</evidence>
<dbReference type="PANTHER" id="PTHR32071:SF81">
    <property type="entry name" value="PROPIONATE CATABOLISM OPERON REGULATORY PROTEIN"/>
    <property type="match status" value="1"/>
</dbReference>
<evidence type="ECO:0000256" key="4">
    <source>
        <dbReference type="ARBA" id="ARBA00023125"/>
    </source>
</evidence>
<dbReference type="OrthoDB" id="9783240at2"/>
<reference evidence="8 9" key="1">
    <citation type="submission" date="2018-10" db="EMBL/GenBank/DDBJ databases">
        <title>Phylogenomics of Brevibacillus.</title>
        <authorList>
            <person name="Dunlap C."/>
        </authorList>
    </citation>
    <scope>NUCLEOTIDE SEQUENCE [LARGE SCALE GENOMIC DNA]</scope>
    <source>
        <strain evidence="8 9">JCM 15716</strain>
    </source>
</reference>
<gene>
    <name evidence="8" type="ORF">EDM56_05120</name>
</gene>
<dbReference type="InterPro" id="IPR025944">
    <property type="entry name" value="Sigma_54_int_dom_CS"/>
</dbReference>
<feature type="domain" description="Sigma-54 factor interaction" evidence="7">
    <location>
        <begin position="201"/>
        <end position="431"/>
    </location>
</feature>
<evidence type="ECO:0000259" key="7">
    <source>
        <dbReference type="PROSITE" id="PS50045"/>
    </source>
</evidence>
<dbReference type="InterPro" id="IPR025943">
    <property type="entry name" value="Sigma_54_int_dom_ATP-bd_2"/>
</dbReference>
<dbReference type="InterPro" id="IPR058031">
    <property type="entry name" value="AAA_lid_NorR"/>
</dbReference>
<dbReference type="Pfam" id="PF00158">
    <property type="entry name" value="Sigma54_activat"/>
    <property type="match status" value="1"/>
</dbReference>
<dbReference type="EMBL" id="RHHQ01000005">
    <property type="protein sequence ID" value="RNB91424.1"/>
    <property type="molecule type" value="Genomic_DNA"/>
</dbReference>
<dbReference type="InterPro" id="IPR009057">
    <property type="entry name" value="Homeodomain-like_sf"/>
</dbReference>
<dbReference type="InterPro" id="IPR027417">
    <property type="entry name" value="P-loop_NTPase"/>
</dbReference>
<name>A0A3M8DU34_9BACL</name>
<dbReference type="PROSITE" id="PS00688">
    <property type="entry name" value="SIGMA54_INTERACT_3"/>
    <property type="match status" value="1"/>
</dbReference>
<evidence type="ECO:0000256" key="6">
    <source>
        <dbReference type="SAM" id="MobiDB-lite"/>
    </source>
</evidence>
<keyword evidence="3" id="KW-0805">Transcription regulation</keyword>
<dbReference type="FunFam" id="3.40.50.300:FF:000006">
    <property type="entry name" value="DNA-binding transcriptional regulator NtrC"/>
    <property type="match status" value="1"/>
</dbReference>
<protein>
    <submittedName>
        <fullName evidence="8">AAA family ATPase</fullName>
    </submittedName>
</protein>
<dbReference type="PROSITE" id="PS00676">
    <property type="entry name" value="SIGMA54_INTERACT_2"/>
    <property type="match status" value="1"/>
</dbReference>
<keyword evidence="5" id="KW-0804">Transcription</keyword>
<keyword evidence="9" id="KW-1185">Reference proteome</keyword>
<feature type="region of interest" description="Disordered" evidence="6">
    <location>
        <begin position="109"/>
        <end position="128"/>
    </location>
</feature>
<dbReference type="CDD" id="cd00009">
    <property type="entry name" value="AAA"/>
    <property type="match status" value="1"/>
</dbReference>
<evidence type="ECO:0000256" key="1">
    <source>
        <dbReference type="ARBA" id="ARBA00022741"/>
    </source>
</evidence>
<comment type="caution">
    <text evidence="8">The sequence shown here is derived from an EMBL/GenBank/DDBJ whole genome shotgun (WGS) entry which is preliminary data.</text>
</comment>
<sequence length="522" mass="57582">MKMIQVGVLLSFSGITSVTERSHHRTIYSALYDHSLPQISASVPVELIMRDMQASPVICAAQVRQMAQRGIKIFMGIVTSACLNAIRPILDQYDCLLFCFMPSEEEQPSRQLPQQARGTAATSRSGCTPSVEQHQCSTSLLLAALTDVQAFLPLTWLGYLCGKTYAASLGHTYREFISDVCRHIHTGSDTQAADSSPFPAIQTKSQRYRVELQSARIAAHSATNTLLLGETGVGKEVLARAIHASSMRKHSPFISVNIAALPRELVASELFGYCDGAFTGAKKGGQIGKFEAANGGTLFLDEIGELPLDLQVVLLRVLEERKVTRLGDHDEKPVDVRIIAATNRVLEKEVKSGRFRADLYYRLNVLQIRIPPLRERKEDIVPLAEVLLKQLRAQYGTGPVGISLEAQEAFLSHDWPGNIRELRNVMERAFLLAIHETTISPGHLPNEWIVRDGGGETFRGSVPMLRDMERQTIQQAIAATSSLSAAAKKLGIARSTLYRKMAELEMGQEGLWPAQKQGRGRI</sequence>
<dbReference type="InterPro" id="IPR002197">
    <property type="entry name" value="HTH_Fis"/>
</dbReference>
<dbReference type="SUPFAM" id="SSF52540">
    <property type="entry name" value="P-loop containing nucleoside triphosphate hydrolases"/>
    <property type="match status" value="1"/>
</dbReference>
<evidence type="ECO:0000256" key="2">
    <source>
        <dbReference type="ARBA" id="ARBA00022840"/>
    </source>
</evidence>
<evidence type="ECO:0000256" key="3">
    <source>
        <dbReference type="ARBA" id="ARBA00023015"/>
    </source>
</evidence>
<accession>A0A3M8DU34</accession>
<dbReference type="PANTHER" id="PTHR32071">
    <property type="entry name" value="TRANSCRIPTIONAL REGULATORY PROTEIN"/>
    <property type="match status" value="1"/>
</dbReference>
<dbReference type="InterPro" id="IPR028082">
    <property type="entry name" value="Peripla_BP_I"/>
</dbReference>
<dbReference type="Proteomes" id="UP000271031">
    <property type="component" value="Unassembled WGS sequence"/>
</dbReference>
<evidence type="ECO:0000313" key="8">
    <source>
        <dbReference type="EMBL" id="RNB91424.1"/>
    </source>
</evidence>
<dbReference type="AlphaFoldDB" id="A0A3M8DU34"/>
<keyword evidence="1" id="KW-0547">Nucleotide-binding</keyword>
<dbReference type="GO" id="GO:0006355">
    <property type="term" value="P:regulation of DNA-templated transcription"/>
    <property type="evidence" value="ECO:0007669"/>
    <property type="project" value="InterPro"/>
</dbReference>
<dbReference type="PROSITE" id="PS50045">
    <property type="entry name" value="SIGMA54_INTERACT_4"/>
    <property type="match status" value="1"/>
</dbReference>